<evidence type="ECO:0000313" key="2">
    <source>
        <dbReference type="EMBL" id="KZL70726.1"/>
    </source>
</evidence>
<accession>A0A161WIE7</accession>
<dbReference type="Proteomes" id="UP000076552">
    <property type="component" value="Unassembled WGS sequence"/>
</dbReference>
<reference evidence="2 3" key="1">
    <citation type="submission" date="2015-06" db="EMBL/GenBank/DDBJ databases">
        <title>Survival trade-offs in plant roots during colonization by closely related pathogenic and mutualistic fungi.</title>
        <authorList>
            <person name="Hacquard S."/>
            <person name="Kracher B."/>
            <person name="Hiruma K."/>
            <person name="Weinman A."/>
            <person name="Muench P."/>
            <person name="Garrido Oter R."/>
            <person name="Ver Loren van Themaat E."/>
            <person name="Dallerey J.-F."/>
            <person name="Damm U."/>
            <person name="Henrissat B."/>
            <person name="Lespinet O."/>
            <person name="Thon M."/>
            <person name="Kemen E."/>
            <person name="McHardy A.C."/>
            <person name="Schulze-Lefert P."/>
            <person name="O'Connell R.J."/>
        </authorList>
    </citation>
    <scope>NUCLEOTIDE SEQUENCE [LARGE SCALE GENOMIC DNA]</scope>
    <source>
        <strain evidence="2 3">0861</strain>
    </source>
</reference>
<comment type="caution">
    <text evidence="2">The sequence shown here is derived from an EMBL/GenBank/DDBJ whole genome shotgun (WGS) entry which is preliminary data.</text>
</comment>
<evidence type="ECO:0000256" key="1">
    <source>
        <dbReference type="SAM" id="MobiDB-lite"/>
    </source>
</evidence>
<sequence length="106" mass="11554">MECEAMRIFSDLGVQAVTKSSKLATRISVFSEAVRLGVPGRPEKQRSTSQSMGSVDVCTKKSASTIPWEGGNGTVESFAPRRPGKGESTGRREARLTRQQRMHADL</sequence>
<dbReference type="AlphaFoldDB" id="A0A161WIE7"/>
<evidence type="ECO:0000313" key="3">
    <source>
        <dbReference type="Proteomes" id="UP000076552"/>
    </source>
</evidence>
<name>A0A161WIE7_9PEZI</name>
<keyword evidence="3" id="KW-1185">Reference proteome</keyword>
<protein>
    <submittedName>
        <fullName evidence="2">Uncharacterized protein</fullName>
    </submittedName>
</protein>
<organism evidence="2 3">
    <name type="scientific">Colletotrichum tofieldiae</name>
    <dbReference type="NCBI Taxonomy" id="708197"/>
    <lineage>
        <taxon>Eukaryota</taxon>
        <taxon>Fungi</taxon>
        <taxon>Dikarya</taxon>
        <taxon>Ascomycota</taxon>
        <taxon>Pezizomycotina</taxon>
        <taxon>Sordariomycetes</taxon>
        <taxon>Hypocreomycetidae</taxon>
        <taxon>Glomerellales</taxon>
        <taxon>Glomerellaceae</taxon>
        <taxon>Colletotrichum</taxon>
        <taxon>Colletotrichum spaethianum species complex</taxon>
    </lineage>
</organism>
<feature type="region of interest" description="Disordered" evidence="1">
    <location>
        <begin position="38"/>
        <end position="106"/>
    </location>
</feature>
<gene>
    <name evidence="2" type="ORF">CT0861_10485</name>
</gene>
<dbReference type="EMBL" id="LFIV01000085">
    <property type="protein sequence ID" value="KZL70726.1"/>
    <property type="molecule type" value="Genomic_DNA"/>
</dbReference>
<feature type="compositionally biased region" description="Basic and acidic residues" evidence="1">
    <location>
        <begin position="84"/>
        <end position="106"/>
    </location>
</feature>
<proteinExistence type="predicted"/>